<evidence type="ECO:0000256" key="5">
    <source>
        <dbReference type="ARBA" id="ARBA00022771"/>
    </source>
</evidence>
<keyword evidence="3" id="KW-0235">DNA replication</keyword>
<evidence type="ECO:0000259" key="9">
    <source>
        <dbReference type="Pfam" id="PF09329"/>
    </source>
</evidence>
<feature type="region of interest" description="Disordered" evidence="8">
    <location>
        <begin position="18"/>
        <end position="54"/>
    </location>
</feature>
<evidence type="ECO:0000256" key="1">
    <source>
        <dbReference type="ARBA" id="ARBA00004123"/>
    </source>
</evidence>
<dbReference type="InterPro" id="IPR040184">
    <property type="entry name" value="Mcm10"/>
</dbReference>
<evidence type="ECO:0000256" key="8">
    <source>
        <dbReference type="SAM" id="MobiDB-lite"/>
    </source>
</evidence>
<protein>
    <submittedName>
        <fullName evidence="11">Uncharacterized protein</fullName>
    </submittedName>
</protein>
<evidence type="ECO:0000256" key="7">
    <source>
        <dbReference type="ARBA" id="ARBA00023242"/>
    </source>
</evidence>
<dbReference type="GO" id="GO:0003688">
    <property type="term" value="F:DNA replication origin binding"/>
    <property type="evidence" value="ECO:0007669"/>
    <property type="project" value="TreeGrafter"/>
</dbReference>
<keyword evidence="12" id="KW-1185">Reference proteome</keyword>
<evidence type="ECO:0000256" key="3">
    <source>
        <dbReference type="ARBA" id="ARBA00022705"/>
    </source>
</evidence>
<proteinExistence type="inferred from homology"/>
<dbReference type="RefSeq" id="XP_008614844.1">
    <property type="nucleotide sequence ID" value="XM_008616622.1"/>
</dbReference>
<dbReference type="PANTHER" id="PTHR13454">
    <property type="entry name" value="PROTEIN MCM10 HOMOLOG"/>
    <property type="match status" value="1"/>
</dbReference>
<keyword evidence="4" id="KW-0479">Metal-binding</keyword>
<evidence type="ECO:0000256" key="2">
    <source>
        <dbReference type="ARBA" id="ARBA00009679"/>
    </source>
</evidence>
<evidence type="ECO:0000259" key="10">
    <source>
        <dbReference type="Pfam" id="PF22379"/>
    </source>
</evidence>
<keyword evidence="7" id="KW-0539">Nucleus</keyword>
<feature type="domain" description="Zinc finger Mcm10/DnaG-type" evidence="9">
    <location>
        <begin position="226"/>
        <end position="271"/>
    </location>
</feature>
<dbReference type="OMA" id="YNDAYEA"/>
<accession>T0RP18</accession>
<dbReference type="eggNOG" id="KOG3056">
    <property type="taxonomic scope" value="Eukaryota"/>
</dbReference>
<feature type="compositionally biased region" description="Low complexity" evidence="8">
    <location>
        <begin position="405"/>
        <end position="421"/>
    </location>
</feature>
<comment type="similarity">
    <text evidence="2">Belongs to the MCM10 family.</text>
</comment>
<dbReference type="Pfam" id="PF22379">
    <property type="entry name" value="OB_MCM10"/>
    <property type="match status" value="1"/>
</dbReference>
<dbReference type="Gene3D" id="2.40.50.140">
    <property type="entry name" value="Nucleic acid-binding proteins"/>
    <property type="match status" value="1"/>
</dbReference>
<dbReference type="GO" id="GO:0043596">
    <property type="term" value="C:nuclear replication fork"/>
    <property type="evidence" value="ECO:0007669"/>
    <property type="project" value="TreeGrafter"/>
</dbReference>
<dbReference type="InterPro" id="IPR015408">
    <property type="entry name" value="Znf_Mcm10/DnaG"/>
</dbReference>
<keyword evidence="5" id="KW-0863">Zinc-finger</keyword>
<dbReference type="GO" id="GO:0008270">
    <property type="term" value="F:zinc ion binding"/>
    <property type="evidence" value="ECO:0007669"/>
    <property type="project" value="UniProtKB-KW"/>
</dbReference>
<dbReference type="PANTHER" id="PTHR13454:SF11">
    <property type="entry name" value="PROTEIN MCM10 HOMOLOG"/>
    <property type="match status" value="1"/>
</dbReference>
<keyword evidence="6" id="KW-0862">Zinc</keyword>
<dbReference type="VEuPathDB" id="FungiDB:SDRG_10625"/>
<dbReference type="GO" id="GO:0006270">
    <property type="term" value="P:DNA replication initiation"/>
    <property type="evidence" value="ECO:0007669"/>
    <property type="project" value="InterPro"/>
</dbReference>
<gene>
    <name evidence="11" type="ORF">SDRG_10625</name>
</gene>
<evidence type="ECO:0000313" key="11">
    <source>
        <dbReference type="EMBL" id="EQC31837.1"/>
    </source>
</evidence>
<evidence type="ECO:0000313" key="12">
    <source>
        <dbReference type="Proteomes" id="UP000030762"/>
    </source>
</evidence>
<dbReference type="InterPro" id="IPR012340">
    <property type="entry name" value="NA-bd_OB-fold"/>
</dbReference>
<feature type="region of interest" description="Disordered" evidence="8">
    <location>
        <begin position="401"/>
        <end position="451"/>
    </location>
</feature>
<dbReference type="Proteomes" id="UP000030762">
    <property type="component" value="Unassembled WGS sequence"/>
</dbReference>
<dbReference type="STRING" id="1156394.T0RP18"/>
<dbReference type="AlphaFoldDB" id="T0RP18"/>
<dbReference type="InterPro" id="IPR055065">
    <property type="entry name" value="OB_MCM10"/>
</dbReference>
<feature type="domain" description="MCM10 OB-fold" evidence="10">
    <location>
        <begin position="97"/>
        <end position="220"/>
    </location>
</feature>
<dbReference type="EMBL" id="JH767167">
    <property type="protein sequence ID" value="EQC31837.1"/>
    <property type="molecule type" value="Genomic_DNA"/>
</dbReference>
<dbReference type="Pfam" id="PF09329">
    <property type="entry name" value="zf-primase"/>
    <property type="match status" value="1"/>
</dbReference>
<dbReference type="GO" id="GO:0003697">
    <property type="term" value="F:single-stranded DNA binding"/>
    <property type="evidence" value="ECO:0007669"/>
    <property type="project" value="InterPro"/>
</dbReference>
<evidence type="ECO:0000256" key="4">
    <source>
        <dbReference type="ARBA" id="ARBA00022723"/>
    </source>
</evidence>
<reference evidence="11 12" key="1">
    <citation type="submission" date="2012-04" db="EMBL/GenBank/DDBJ databases">
        <title>The Genome Sequence of Saprolegnia declina VS20.</title>
        <authorList>
            <consortium name="The Broad Institute Genome Sequencing Platform"/>
            <person name="Russ C."/>
            <person name="Nusbaum C."/>
            <person name="Tyler B."/>
            <person name="van West P."/>
            <person name="Dieguez-Uribeondo J."/>
            <person name="de Bruijn I."/>
            <person name="Tripathy S."/>
            <person name="Jiang R."/>
            <person name="Young S.K."/>
            <person name="Zeng Q."/>
            <person name="Gargeya S."/>
            <person name="Fitzgerald M."/>
            <person name="Haas B."/>
            <person name="Abouelleil A."/>
            <person name="Alvarado L."/>
            <person name="Arachchi H.M."/>
            <person name="Berlin A."/>
            <person name="Chapman S.B."/>
            <person name="Goldberg J."/>
            <person name="Griggs A."/>
            <person name="Gujja S."/>
            <person name="Hansen M."/>
            <person name="Howarth C."/>
            <person name="Imamovic A."/>
            <person name="Larimer J."/>
            <person name="McCowen C."/>
            <person name="Montmayeur A."/>
            <person name="Murphy C."/>
            <person name="Neiman D."/>
            <person name="Pearson M."/>
            <person name="Priest M."/>
            <person name="Roberts A."/>
            <person name="Saif S."/>
            <person name="Shea T."/>
            <person name="Sisk P."/>
            <person name="Sykes S."/>
            <person name="Wortman J."/>
            <person name="Nusbaum C."/>
            <person name="Birren B."/>
        </authorList>
    </citation>
    <scope>NUCLEOTIDE SEQUENCE [LARGE SCALE GENOMIC DNA]</scope>
    <source>
        <strain evidence="11 12">VS20</strain>
    </source>
</reference>
<name>T0RP18_SAPDV</name>
<comment type="subcellular location">
    <subcellularLocation>
        <location evidence="1">Nucleus</location>
    </subcellularLocation>
</comment>
<organism evidence="11 12">
    <name type="scientific">Saprolegnia diclina (strain VS20)</name>
    <dbReference type="NCBI Taxonomy" id="1156394"/>
    <lineage>
        <taxon>Eukaryota</taxon>
        <taxon>Sar</taxon>
        <taxon>Stramenopiles</taxon>
        <taxon>Oomycota</taxon>
        <taxon>Saprolegniomycetes</taxon>
        <taxon>Saprolegniales</taxon>
        <taxon>Saprolegniaceae</taxon>
        <taxon>Saprolegnia</taxon>
    </lineage>
</organism>
<dbReference type="GeneID" id="19951352"/>
<feature type="compositionally biased region" description="Low complexity" evidence="8">
    <location>
        <begin position="18"/>
        <end position="30"/>
    </location>
</feature>
<dbReference type="OrthoDB" id="273123at2759"/>
<sequence length="490" mass="52909">MGDEKWNWAELIKIKSEPSAASVVSSVPDVPYRESAAPPRRKAKPAHKTPAPYYTNISQPQPLATIGLEAELESNKFGFTQTKAAPSDLDMSSAEEFSQLRVRDRVISADDMRANMEGRTNVRLAELESKHLSRLENEDIDWVTIGVVTNANHLTLPDGKKYVVWTISDLDNCIVSLFLYNDAYEAHWKGSTGRLVAVINPVVLPARETGKFALKVSDGHDIAMIGTSLDFGYCQSYTLGGRQCKIAVNMAKSRYCVIHLAQRLKEAGKGRQELNSAQTFRNDVFKDGDGVRNLSSGSYAPERAAKKVAPKRKAATHLLTSSTPPATVVSAIGDVALHAHKKHKLTTPSAANFKPSTIDDLKASLAQPPAKGSSIAQKSIVAKMLGIGAKRKNANLMQFMTQHQSTSKSAPPTSPATLSRPAVPPPSLATMPRRVSAPAKRPASVVPRQVSAPLTGRSANVASLRATGMVAMDFDAPGVPSVLQAKPRHR</sequence>
<dbReference type="InParanoid" id="T0RP18"/>
<evidence type="ECO:0000256" key="6">
    <source>
        <dbReference type="ARBA" id="ARBA00022833"/>
    </source>
</evidence>